<dbReference type="Proteomes" id="UP000807504">
    <property type="component" value="Unassembled WGS sequence"/>
</dbReference>
<sequence>MADVNEGFTVTWKIKNFAYCLQKKLEPLTSPLFVVNSFGGTQWILLVYPRGVEDDKEVSFYLHRKNGGLDTISIDYELSIIDANGTPFKNVEIKNHSFTVNHGFGQSAIIPRKDIVEKNKDILLPEDTLTLRCRMWYCGIDPSPKGCTLSTCIGIDKGIFNWPIRGFSTLKVGEEQTLSLESSSKDYPLMLLKMSLTGGYLCDRRVKIEICQTDSKRPSYVVLNVQVLSVYGKALEIAEAEHFFEKKDGLQVWTFPPFITKEKLIAKQSIYLPGDVLTLKCNCVLSVGVQSEEIKYDDPVIISDRTSIESLPDASSPLSFISDRVSTGRLPNDTSILNTERHIFKTNRRHRHQNARMAFPNPSDFPEISQSFRSDLQSLYEDQILPDFTLRAGGKSFPVHKALLSARSPVFRAMFTSDMREHTGEYAEVSDLDSETMHRFLWYMYTDITEVNLDWYAVSKLYFAADKYEVLSLKQKCAEFLKGSFCPGNILEILDLADMHQDDDLKSCALEFILMHDYLVIGSDEWKKFERANPTFAYETMRDIYQMKLNIQTRTEIKYAAS</sequence>
<accession>A0A8T0EE81</accession>
<dbReference type="Pfam" id="PF22486">
    <property type="entry name" value="MATH_2"/>
    <property type="match status" value="1"/>
</dbReference>
<protein>
    <submittedName>
        <fullName evidence="3">Speckle-type POZ protein like</fullName>
    </submittedName>
</protein>
<reference evidence="3" key="1">
    <citation type="journal article" date="2020" name="bioRxiv">
        <title>Chromosome-level reference genome of the European wasp spider Argiope bruennichi: a resource for studies on range expansion and evolutionary adaptation.</title>
        <authorList>
            <person name="Sheffer M.M."/>
            <person name="Hoppe A."/>
            <person name="Krehenwinkel H."/>
            <person name="Uhl G."/>
            <person name="Kuss A.W."/>
            <person name="Jensen L."/>
            <person name="Jensen C."/>
            <person name="Gillespie R.G."/>
            <person name="Hoff K.J."/>
            <person name="Prost S."/>
        </authorList>
    </citation>
    <scope>NUCLEOTIDE SEQUENCE</scope>
</reference>
<dbReference type="AlphaFoldDB" id="A0A8T0EE81"/>
<keyword evidence="4" id="KW-1185">Reference proteome</keyword>
<dbReference type="GO" id="GO:0030163">
    <property type="term" value="P:protein catabolic process"/>
    <property type="evidence" value="ECO:0007669"/>
    <property type="project" value="UniProtKB-ARBA"/>
</dbReference>
<dbReference type="InterPro" id="IPR011333">
    <property type="entry name" value="SKP1/BTB/POZ_sf"/>
</dbReference>
<evidence type="ECO:0000259" key="2">
    <source>
        <dbReference type="PROSITE" id="PS50144"/>
    </source>
</evidence>
<evidence type="ECO:0000259" key="1">
    <source>
        <dbReference type="PROSITE" id="PS50097"/>
    </source>
</evidence>
<dbReference type="SMART" id="SM00225">
    <property type="entry name" value="BTB"/>
    <property type="match status" value="1"/>
</dbReference>
<dbReference type="SUPFAM" id="SSF54695">
    <property type="entry name" value="POZ domain"/>
    <property type="match status" value="1"/>
</dbReference>
<dbReference type="EMBL" id="JABXBU010002228">
    <property type="protein sequence ID" value="KAF8771119.1"/>
    <property type="molecule type" value="Genomic_DNA"/>
</dbReference>
<dbReference type="Gene3D" id="3.30.710.10">
    <property type="entry name" value="Potassium Channel Kv1.1, Chain A"/>
    <property type="match status" value="1"/>
</dbReference>
<organism evidence="3 4">
    <name type="scientific">Argiope bruennichi</name>
    <name type="common">Wasp spider</name>
    <name type="synonym">Aranea bruennichi</name>
    <dbReference type="NCBI Taxonomy" id="94029"/>
    <lineage>
        <taxon>Eukaryota</taxon>
        <taxon>Metazoa</taxon>
        <taxon>Ecdysozoa</taxon>
        <taxon>Arthropoda</taxon>
        <taxon>Chelicerata</taxon>
        <taxon>Arachnida</taxon>
        <taxon>Araneae</taxon>
        <taxon>Araneomorphae</taxon>
        <taxon>Entelegynae</taxon>
        <taxon>Araneoidea</taxon>
        <taxon>Araneidae</taxon>
        <taxon>Argiope</taxon>
    </lineage>
</organism>
<dbReference type="InterPro" id="IPR000210">
    <property type="entry name" value="BTB/POZ_dom"/>
</dbReference>
<dbReference type="InterPro" id="IPR002083">
    <property type="entry name" value="MATH/TRAF_dom"/>
</dbReference>
<feature type="domain" description="BTB" evidence="1">
    <location>
        <begin position="386"/>
        <end position="453"/>
    </location>
</feature>
<gene>
    <name evidence="3" type="ORF">HNY73_018573</name>
</gene>
<dbReference type="SUPFAM" id="SSF49599">
    <property type="entry name" value="TRAF domain-like"/>
    <property type="match status" value="2"/>
</dbReference>
<evidence type="ECO:0000313" key="3">
    <source>
        <dbReference type="EMBL" id="KAF8771119.1"/>
    </source>
</evidence>
<dbReference type="PROSITE" id="PS50097">
    <property type="entry name" value="BTB"/>
    <property type="match status" value="1"/>
</dbReference>
<dbReference type="CDD" id="cd00121">
    <property type="entry name" value="MATH"/>
    <property type="match status" value="1"/>
</dbReference>
<dbReference type="Pfam" id="PF00651">
    <property type="entry name" value="BTB"/>
    <property type="match status" value="1"/>
</dbReference>
<feature type="domain" description="MATH" evidence="2">
    <location>
        <begin position="7"/>
        <end position="135"/>
    </location>
</feature>
<reference evidence="3" key="2">
    <citation type="submission" date="2020-06" db="EMBL/GenBank/DDBJ databases">
        <authorList>
            <person name="Sheffer M."/>
        </authorList>
    </citation>
    <scope>NUCLEOTIDE SEQUENCE</scope>
</reference>
<dbReference type="CDD" id="cd18186">
    <property type="entry name" value="BTB_POZ_ZBTB_KLHL-like"/>
    <property type="match status" value="1"/>
</dbReference>
<comment type="caution">
    <text evidence="3">The sequence shown here is derived from an EMBL/GenBank/DDBJ whole genome shotgun (WGS) entry which is preliminary data.</text>
</comment>
<dbReference type="PANTHER" id="PTHR24413">
    <property type="entry name" value="SPECKLE-TYPE POZ PROTEIN"/>
    <property type="match status" value="1"/>
</dbReference>
<dbReference type="Gene3D" id="2.60.210.10">
    <property type="entry name" value="Apoptosis, Tumor Necrosis Factor Receptor Associated Protein 2, Chain A"/>
    <property type="match status" value="1"/>
</dbReference>
<dbReference type="Gene3D" id="1.25.40.420">
    <property type="match status" value="1"/>
</dbReference>
<name>A0A8T0EE81_ARGBR</name>
<dbReference type="PROSITE" id="PS50144">
    <property type="entry name" value="MATH"/>
    <property type="match status" value="1"/>
</dbReference>
<proteinExistence type="predicted"/>
<dbReference type="InterPro" id="IPR008974">
    <property type="entry name" value="TRAF-like"/>
</dbReference>
<evidence type="ECO:0000313" key="4">
    <source>
        <dbReference type="Proteomes" id="UP000807504"/>
    </source>
</evidence>
<dbReference type="SMART" id="SM00061">
    <property type="entry name" value="MATH"/>
    <property type="match status" value="1"/>
</dbReference>